<keyword evidence="2" id="KW-1185">Reference proteome</keyword>
<dbReference type="RefSeq" id="WP_116678391.1">
    <property type="nucleotide sequence ID" value="NZ_JBHAQC010000015.1"/>
</dbReference>
<dbReference type="AlphaFoldDB" id="A0A2U1FSX5"/>
<gene>
    <name evidence="1" type="ORF">C7382_101145</name>
</gene>
<reference evidence="1 2" key="1">
    <citation type="submission" date="2018-04" db="EMBL/GenBank/DDBJ databases">
        <title>Genomic Encyclopedia of Type Strains, Phase IV (KMG-IV): sequencing the most valuable type-strain genomes for metagenomic binning, comparative biology and taxonomic classification.</title>
        <authorList>
            <person name="Goeker M."/>
        </authorList>
    </citation>
    <scope>NUCLEOTIDE SEQUENCE [LARGE SCALE GENOMIC DNA]</scope>
    <source>
        <strain evidence="1 2">DSM 28520</strain>
    </source>
</reference>
<dbReference type="Proteomes" id="UP000245462">
    <property type="component" value="Unassembled WGS sequence"/>
</dbReference>
<proteinExistence type="predicted"/>
<comment type="caution">
    <text evidence="1">The sequence shown here is derived from an EMBL/GenBank/DDBJ whole genome shotgun (WGS) entry which is preliminary data.</text>
</comment>
<dbReference type="OrthoDB" id="9903776at2"/>
<organism evidence="1 2">
    <name type="scientific">Porphyromonas loveana</name>
    <dbReference type="NCBI Taxonomy" id="1884669"/>
    <lineage>
        <taxon>Bacteria</taxon>
        <taxon>Pseudomonadati</taxon>
        <taxon>Bacteroidota</taxon>
        <taxon>Bacteroidia</taxon>
        <taxon>Bacteroidales</taxon>
        <taxon>Porphyromonadaceae</taxon>
        <taxon>Porphyromonas</taxon>
    </lineage>
</organism>
<evidence type="ECO:0000313" key="2">
    <source>
        <dbReference type="Proteomes" id="UP000245462"/>
    </source>
</evidence>
<dbReference type="GeneID" id="94549846"/>
<accession>A0A2U1FSX5</accession>
<evidence type="ECO:0008006" key="3">
    <source>
        <dbReference type="Google" id="ProtNLM"/>
    </source>
</evidence>
<sequence>MKYLFKTTLVFLGVLFFTGNYSLAQENKKDESLLDFSIKLGHGALAASTTNLMQGYRPVHDGLLSGAVYLGWPASKTENATGAVFRFLSPSSGYSVDASGKENSLNHAFYVLGAYNRIALPIRPVENLSFIFSTEIGMVWLSRHEQIYNSASLAWDKQRKTRFGFEAGIGMHLQYRINKTVYLMAGTDLTACLFSKRINEFQQKDKTRVLLIDSGIGIGLNI</sequence>
<evidence type="ECO:0000313" key="1">
    <source>
        <dbReference type="EMBL" id="PVZ15212.1"/>
    </source>
</evidence>
<name>A0A2U1FSX5_9PORP</name>
<dbReference type="EMBL" id="QEKY01000001">
    <property type="protein sequence ID" value="PVZ15212.1"/>
    <property type="molecule type" value="Genomic_DNA"/>
</dbReference>
<protein>
    <recommendedName>
        <fullName evidence="3">Outer membrane protein with beta-barrel domain</fullName>
    </recommendedName>
</protein>